<keyword evidence="5" id="KW-0539">Nucleus</keyword>
<dbReference type="InterPro" id="IPR032189">
    <property type="entry name" value="Mlh1_C"/>
</dbReference>
<comment type="caution">
    <text evidence="8">The sequence shown here is derived from an EMBL/GenBank/DDBJ whole genome shotgun (WGS) entry which is preliminary data.</text>
</comment>
<evidence type="ECO:0000256" key="4">
    <source>
        <dbReference type="ARBA" id="ARBA00023204"/>
    </source>
</evidence>
<dbReference type="Gene3D" id="3.30.565.10">
    <property type="entry name" value="Histidine kinase-like ATPase, C-terminal domain"/>
    <property type="match status" value="1"/>
</dbReference>
<dbReference type="Gene3D" id="3.30.230.10">
    <property type="match status" value="1"/>
</dbReference>
<keyword evidence="9" id="KW-1185">Reference proteome</keyword>
<evidence type="ECO:0000313" key="8">
    <source>
        <dbReference type="EMBL" id="KAL3234847.1"/>
    </source>
</evidence>
<dbReference type="InterPro" id="IPR002099">
    <property type="entry name" value="MutL/Mlh/PMS"/>
</dbReference>
<evidence type="ECO:0000256" key="5">
    <source>
        <dbReference type="ARBA" id="ARBA00023242"/>
    </source>
</evidence>
<gene>
    <name evidence="8" type="ORF">RNJ44_02635</name>
</gene>
<dbReference type="InterPro" id="IPR014721">
    <property type="entry name" value="Ribsml_uS5_D2-typ_fold_subgr"/>
</dbReference>
<dbReference type="CDD" id="cd03483">
    <property type="entry name" value="MutL_Trans_MLH1"/>
    <property type="match status" value="1"/>
</dbReference>
<evidence type="ECO:0000259" key="7">
    <source>
        <dbReference type="SMART" id="SM01340"/>
    </source>
</evidence>
<feature type="region of interest" description="Disordered" evidence="6">
    <location>
        <begin position="413"/>
        <end position="432"/>
    </location>
</feature>
<dbReference type="Proteomes" id="UP001623330">
    <property type="component" value="Unassembled WGS sequence"/>
</dbReference>
<feature type="domain" description="DNA mismatch repair protein S5" evidence="7">
    <location>
        <begin position="212"/>
        <end position="334"/>
    </location>
</feature>
<dbReference type="InterPro" id="IPR020568">
    <property type="entry name" value="Ribosomal_Su5_D2-typ_SF"/>
</dbReference>
<dbReference type="InterPro" id="IPR038973">
    <property type="entry name" value="MutL/Mlh/Pms-like"/>
</dbReference>
<dbReference type="PROSITE" id="PS00058">
    <property type="entry name" value="DNA_MISMATCH_REPAIR_1"/>
    <property type="match status" value="1"/>
</dbReference>
<evidence type="ECO:0000256" key="3">
    <source>
        <dbReference type="ARBA" id="ARBA00022763"/>
    </source>
</evidence>
<comment type="similarity">
    <text evidence="2">Belongs to the DNA mismatch repair MutL/HexB family.</text>
</comment>
<dbReference type="NCBIfam" id="TIGR00585">
    <property type="entry name" value="mutl"/>
    <property type="match status" value="1"/>
</dbReference>
<dbReference type="PANTHER" id="PTHR10073:SF12">
    <property type="entry name" value="DNA MISMATCH REPAIR PROTEIN MLH1"/>
    <property type="match status" value="1"/>
</dbReference>
<dbReference type="Pfam" id="PF13589">
    <property type="entry name" value="HATPase_c_3"/>
    <property type="match status" value="1"/>
</dbReference>
<evidence type="ECO:0000256" key="2">
    <source>
        <dbReference type="ARBA" id="ARBA00006082"/>
    </source>
</evidence>
<keyword evidence="4" id="KW-0234">DNA repair</keyword>
<comment type="subcellular location">
    <subcellularLocation>
        <location evidence="1">Nucleus</location>
    </subcellularLocation>
</comment>
<evidence type="ECO:0000256" key="6">
    <source>
        <dbReference type="SAM" id="MobiDB-lite"/>
    </source>
</evidence>
<dbReference type="Pfam" id="PF16413">
    <property type="entry name" value="Mlh1_C"/>
    <property type="match status" value="1"/>
</dbReference>
<dbReference type="SUPFAM" id="SSF55874">
    <property type="entry name" value="ATPase domain of HSP90 chaperone/DNA topoisomerase II/histidine kinase"/>
    <property type="match status" value="1"/>
</dbReference>
<feature type="region of interest" description="Disordered" evidence="6">
    <location>
        <begin position="347"/>
        <end position="380"/>
    </location>
</feature>
<proteinExistence type="inferred from homology"/>
<dbReference type="SUPFAM" id="SSF54211">
    <property type="entry name" value="Ribosomal protein S5 domain 2-like"/>
    <property type="match status" value="1"/>
</dbReference>
<dbReference type="InterPro" id="IPR014762">
    <property type="entry name" value="DNA_mismatch_repair_CS"/>
</dbReference>
<evidence type="ECO:0000256" key="1">
    <source>
        <dbReference type="ARBA" id="ARBA00004123"/>
    </source>
</evidence>
<keyword evidence="3" id="KW-0227">DNA damage</keyword>
<dbReference type="EMBL" id="JBEVYD010000002">
    <property type="protein sequence ID" value="KAL3234847.1"/>
    <property type="molecule type" value="Genomic_DNA"/>
</dbReference>
<dbReference type="SMART" id="SM01340">
    <property type="entry name" value="DNA_mis_repair"/>
    <property type="match status" value="1"/>
</dbReference>
<sequence>MSRIKALDASVVNKIAAGEIIISPVNVLKEMMENSIDAGATMLDILVRDGGIKLLQISDNGSGIQKEDLPLLCERFATSKLTNFQDLENIATYGFRGEALASISHIARLSVTTKTADEQCAWKVGYKEGEMLENPKPIAGKDGTTILVEDLFYNIPSRLRALRSPNEEYTRILDVVGRYGIHSKGIGLSCKKFGDSNYTITLKPNFSTVDRIRSIYGNNVASNTIAFEMKPNDDLGLIEVNGYISTPNLNAKKSIQPIFFINNRLVTCDPLRRAIYNVYSNYIQKGNRPFIYLNISIHPPSVDVNVHPTKREVRFLNQDEIIDEITMQIHSELSKIDTSRTFKKSIVMPKPISDDTTSGRFSQPQTYSSSQGTSSSQVNPKRYENKLVRIDSSQSKITSFLKSSQYNPAERLSVKPAKPSQDLFVNEDHSENEEIREEMQDEAETSENVAAESIKLSEPTRIISDTGYTVVPKNRVTVNLTSIQNLRNRVDNSAHRELTDIFANSNFIGIVDFNRRLLTMQYDLKLFLVDYGSICNELFYQIGLTDFANFGKIYLEAEDESDTAITKLLEMFDLDQSKSSDILNQIYDMREMLDEYFSVEIVKNSKGEVTIKSIPLLLKGYIPPLSKLPLFLYRLGTTVNWEIEEDCLAGILKQIALFYIPEVILDENTQQDEGMMITNAQKTEQIGNQLEHILFPCIKRRFLAPSSLLTEVLEIANLPGLYKVFERC</sequence>
<dbReference type="InterPro" id="IPR013507">
    <property type="entry name" value="DNA_mismatch_S5_2-like"/>
</dbReference>
<dbReference type="Pfam" id="PF01119">
    <property type="entry name" value="DNA_mis_repair"/>
    <property type="match status" value="1"/>
</dbReference>
<organism evidence="8 9">
    <name type="scientific">Nakaseomyces bracarensis</name>
    <dbReference type="NCBI Taxonomy" id="273131"/>
    <lineage>
        <taxon>Eukaryota</taxon>
        <taxon>Fungi</taxon>
        <taxon>Dikarya</taxon>
        <taxon>Ascomycota</taxon>
        <taxon>Saccharomycotina</taxon>
        <taxon>Saccharomycetes</taxon>
        <taxon>Saccharomycetales</taxon>
        <taxon>Saccharomycetaceae</taxon>
        <taxon>Nakaseomyces</taxon>
    </lineage>
</organism>
<dbReference type="PANTHER" id="PTHR10073">
    <property type="entry name" value="DNA MISMATCH REPAIR PROTEIN MLH, PMS, MUTL"/>
    <property type="match status" value="1"/>
</dbReference>
<protein>
    <submittedName>
        <fullName evidence="8">DNA mismatch repair protein MLH1</fullName>
    </submittedName>
</protein>
<reference evidence="8 9" key="1">
    <citation type="submission" date="2024-05" db="EMBL/GenBank/DDBJ databases">
        <title>Long read based assembly of the Candida bracarensis genome reveals expanded adhesin content.</title>
        <authorList>
            <person name="Marcet-Houben M."/>
            <person name="Ksiezopolska E."/>
            <person name="Gabaldon T."/>
        </authorList>
    </citation>
    <scope>NUCLEOTIDE SEQUENCE [LARGE SCALE GENOMIC DNA]</scope>
    <source>
        <strain evidence="8 9">CBM6</strain>
    </source>
</reference>
<name>A0ABR4NZS2_9SACH</name>
<dbReference type="InterPro" id="IPR036890">
    <property type="entry name" value="HATPase_C_sf"/>
</dbReference>
<accession>A0ABR4NZS2</accession>
<feature type="compositionally biased region" description="Low complexity" evidence="6">
    <location>
        <begin position="362"/>
        <end position="377"/>
    </location>
</feature>
<evidence type="ECO:0000313" key="9">
    <source>
        <dbReference type="Proteomes" id="UP001623330"/>
    </source>
</evidence>
<dbReference type="CDD" id="cd16926">
    <property type="entry name" value="HATPase_MutL-MLH-PMS-like"/>
    <property type="match status" value="1"/>
</dbReference>